<keyword evidence="2" id="KW-1133">Transmembrane helix</keyword>
<evidence type="ECO:0000259" key="3">
    <source>
        <dbReference type="PROSITE" id="PS50184"/>
    </source>
</evidence>
<protein>
    <recommendedName>
        <fullName evidence="3">VWFC domain-containing protein</fullName>
    </recommendedName>
</protein>
<dbReference type="PANTHER" id="PTHR15256:SF6">
    <property type="entry name" value="INTEGRAL MEMBRANE PROTEIN DGCR2_IDD"/>
    <property type="match status" value="1"/>
</dbReference>
<dbReference type="GO" id="GO:0016020">
    <property type="term" value="C:membrane"/>
    <property type="evidence" value="ECO:0007669"/>
    <property type="project" value="TreeGrafter"/>
</dbReference>
<dbReference type="SUPFAM" id="SSF57603">
    <property type="entry name" value="FnI-like domain"/>
    <property type="match status" value="1"/>
</dbReference>
<feature type="compositionally biased region" description="Basic residues" evidence="1">
    <location>
        <begin position="488"/>
        <end position="511"/>
    </location>
</feature>
<feature type="compositionally biased region" description="Polar residues" evidence="1">
    <location>
        <begin position="455"/>
        <end position="465"/>
    </location>
</feature>
<feature type="compositionally biased region" description="Basic and acidic residues" evidence="1">
    <location>
        <begin position="398"/>
        <end position="409"/>
    </location>
</feature>
<dbReference type="InterPro" id="IPR001007">
    <property type="entry name" value="VWF_dom"/>
</dbReference>
<reference evidence="4" key="1">
    <citation type="journal article" date="2020" name="Cell">
        <title>Large-Scale Comparative Analyses of Tick Genomes Elucidate Their Genetic Diversity and Vector Capacities.</title>
        <authorList>
            <consortium name="Tick Genome and Microbiome Consortium (TIGMIC)"/>
            <person name="Jia N."/>
            <person name="Wang J."/>
            <person name="Shi W."/>
            <person name="Du L."/>
            <person name="Sun Y."/>
            <person name="Zhan W."/>
            <person name="Jiang J.F."/>
            <person name="Wang Q."/>
            <person name="Zhang B."/>
            <person name="Ji P."/>
            <person name="Bell-Sakyi L."/>
            <person name="Cui X.M."/>
            <person name="Yuan T.T."/>
            <person name="Jiang B.G."/>
            <person name="Yang W.F."/>
            <person name="Lam T.T."/>
            <person name="Chang Q.C."/>
            <person name="Ding S.J."/>
            <person name="Wang X.J."/>
            <person name="Zhu J.G."/>
            <person name="Ruan X.D."/>
            <person name="Zhao L."/>
            <person name="Wei J.T."/>
            <person name="Ye R.Z."/>
            <person name="Que T.C."/>
            <person name="Du C.H."/>
            <person name="Zhou Y.H."/>
            <person name="Cheng J.X."/>
            <person name="Dai P.F."/>
            <person name="Guo W.B."/>
            <person name="Han X.H."/>
            <person name="Huang E.J."/>
            <person name="Li L.F."/>
            <person name="Wei W."/>
            <person name="Gao Y.C."/>
            <person name="Liu J.Z."/>
            <person name="Shao H.Z."/>
            <person name="Wang X."/>
            <person name="Wang C.C."/>
            <person name="Yang T.C."/>
            <person name="Huo Q.B."/>
            <person name="Li W."/>
            <person name="Chen H.Y."/>
            <person name="Chen S.E."/>
            <person name="Zhou L.G."/>
            <person name="Ni X.B."/>
            <person name="Tian J.H."/>
            <person name="Sheng Y."/>
            <person name="Liu T."/>
            <person name="Pan Y.S."/>
            <person name="Xia L.Y."/>
            <person name="Li J."/>
            <person name="Zhao F."/>
            <person name="Cao W.C."/>
        </authorList>
    </citation>
    <scope>NUCLEOTIDE SEQUENCE</scope>
    <source>
        <strain evidence="4">Rmic-2018</strain>
    </source>
</reference>
<dbReference type="PANTHER" id="PTHR15256">
    <property type="entry name" value="INTEGRAL MEMBRANE PROTEIN DGCR2/IDD"/>
    <property type="match status" value="1"/>
</dbReference>
<organism evidence="4 5">
    <name type="scientific">Rhipicephalus microplus</name>
    <name type="common">Cattle tick</name>
    <name type="synonym">Boophilus microplus</name>
    <dbReference type="NCBI Taxonomy" id="6941"/>
    <lineage>
        <taxon>Eukaryota</taxon>
        <taxon>Metazoa</taxon>
        <taxon>Ecdysozoa</taxon>
        <taxon>Arthropoda</taxon>
        <taxon>Chelicerata</taxon>
        <taxon>Arachnida</taxon>
        <taxon>Acari</taxon>
        <taxon>Parasitiformes</taxon>
        <taxon>Ixodida</taxon>
        <taxon>Ixodoidea</taxon>
        <taxon>Ixodidae</taxon>
        <taxon>Rhipicephalinae</taxon>
        <taxon>Rhipicephalus</taxon>
        <taxon>Boophilus</taxon>
    </lineage>
</organism>
<feature type="domain" description="VWFC" evidence="3">
    <location>
        <begin position="134"/>
        <end position="199"/>
    </location>
</feature>
<dbReference type="EMBL" id="JABSTU010000001">
    <property type="protein sequence ID" value="KAH8041811.1"/>
    <property type="molecule type" value="Genomic_DNA"/>
</dbReference>
<proteinExistence type="predicted"/>
<dbReference type="AlphaFoldDB" id="A0A9J6F537"/>
<feature type="region of interest" description="Disordered" evidence="1">
    <location>
        <begin position="328"/>
        <end position="362"/>
    </location>
</feature>
<feature type="region of interest" description="Disordered" evidence="1">
    <location>
        <begin position="398"/>
        <end position="604"/>
    </location>
</feature>
<name>A0A9J6F537_RHIMP</name>
<comment type="caution">
    <text evidence="4">The sequence shown here is derived from an EMBL/GenBank/DDBJ whole genome shotgun (WGS) entry which is preliminary data.</text>
</comment>
<keyword evidence="2" id="KW-0472">Membrane</keyword>
<dbReference type="Proteomes" id="UP000821866">
    <property type="component" value="Chromosome 1"/>
</dbReference>
<evidence type="ECO:0000313" key="4">
    <source>
        <dbReference type="EMBL" id="KAH8041811.1"/>
    </source>
</evidence>
<dbReference type="VEuPathDB" id="VectorBase:LOC119172147"/>
<feature type="region of interest" description="Disordered" evidence="1">
    <location>
        <begin position="633"/>
        <end position="660"/>
    </location>
</feature>
<accession>A0A9J6F537</accession>
<feature type="transmembrane region" description="Helical" evidence="2">
    <location>
        <begin position="217"/>
        <end position="239"/>
    </location>
</feature>
<keyword evidence="2" id="KW-0812">Transmembrane</keyword>
<evidence type="ECO:0000256" key="2">
    <source>
        <dbReference type="SAM" id="Phobius"/>
    </source>
</evidence>
<keyword evidence="5" id="KW-1185">Reference proteome</keyword>
<feature type="compositionally biased region" description="Basic residues" evidence="1">
    <location>
        <begin position="591"/>
        <end position="600"/>
    </location>
</feature>
<feature type="compositionally biased region" description="Polar residues" evidence="1">
    <location>
        <begin position="544"/>
        <end position="559"/>
    </location>
</feature>
<dbReference type="PROSITE" id="PS50184">
    <property type="entry name" value="VWFC_2"/>
    <property type="match status" value="1"/>
</dbReference>
<evidence type="ECO:0000256" key="1">
    <source>
        <dbReference type="SAM" id="MobiDB-lite"/>
    </source>
</evidence>
<gene>
    <name evidence="4" type="ORF">HPB51_018563</name>
</gene>
<evidence type="ECO:0000313" key="5">
    <source>
        <dbReference type="Proteomes" id="UP000821866"/>
    </source>
</evidence>
<sequence>MVVSKSEYADGLSFQNRSLVTSRFCGYLPRSLPKLGRSHCGRRLCRKGLLLTNIWVVIRVTSAASFETGTPRCLDNGGRSDSFESASPIRVAGLALRNGRKIKRSGPTFGDADRIRSAKRGRSFRKYNGLPLPGGCVDRRGTPVEHGDRYTPEGKDPCEQCTCQRGRPDSCSITSCYPPAHCHQPYLRGSGECCDYACNGTTLGSPDGADVQSATTLGLRMVASTVASFLIVALLLFMIHRLRKRRLLVMIRRLNGCRAAASLEEACLARQLALEEQGVGFLGGFCPDPPPPYTFWKPPEAYVPPGEAPPPYDAPPVLIERQQEVAPNSMDPLPRVASATPPLLCGGSSTSSEAGEPPQQQRAIRSDAYYEDGLRHVTVVLVGDQAARRRLSHCEPSVRRLVQDGDKRLSLQGPPPNQNNNVYPDPTSWGGEGEEGGSETSSSCTASVDDRQGAFSPTSSESSVSADVPEVGQVSQPTTAVAAEPPKTRHSLNRTLQRLKRFSMPKRKASKKACTAGASSSAEGIATSCCLGHGSGVASDKNRTGQPTGSSAQGNQQLPESDGGLERLSVSPPEARHSSSSHQDTVEDKASRKKTGKRKLFALPSWDSSVLRKVPEGCSEARDPLEARVASEVGTPAVGNGGAAARPSSLDLPTATSTPKNLASACPVVITVKCRPVRTESTNSSTTDRRAESPHSSSSSASACSKMNKQRTPEVTGASPKPNGPVTVQPYVEAVHTISRQSVARQVARLEAQGFRPPDASCTLQKHCRSASHDSRCQERLHCKVREGQMASQPAAPF</sequence>
<reference evidence="4" key="2">
    <citation type="submission" date="2021-09" db="EMBL/GenBank/DDBJ databases">
        <authorList>
            <person name="Jia N."/>
            <person name="Wang J."/>
            <person name="Shi W."/>
            <person name="Du L."/>
            <person name="Sun Y."/>
            <person name="Zhan W."/>
            <person name="Jiang J."/>
            <person name="Wang Q."/>
            <person name="Zhang B."/>
            <person name="Ji P."/>
            <person name="Sakyi L.B."/>
            <person name="Cui X."/>
            <person name="Yuan T."/>
            <person name="Jiang B."/>
            <person name="Yang W."/>
            <person name="Lam T.T.-Y."/>
            <person name="Chang Q."/>
            <person name="Ding S."/>
            <person name="Wang X."/>
            <person name="Zhu J."/>
            <person name="Ruan X."/>
            <person name="Zhao L."/>
            <person name="Wei J."/>
            <person name="Que T."/>
            <person name="Du C."/>
            <person name="Cheng J."/>
            <person name="Dai P."/>
            <person name="Han X."/>
            <person name="Huang E."/>
            <person name="Gao Y."/>
            <person name="Liu J."/>
            <person name="Shao H."/>
            <person name="Ye R."/>
            <person name="Li L."/>
            <person name="Wei W."/>
            <person name="Wang X."/>
            <person name="Wang C."/>
            <person name="Huo Q."/>
            <person name="Li W."/>
            <person name="Guo W."/>
            <person name="Chen H."/>
            <person name="Chen S."/>
            <person name="Zhou L."/>
            <person name="Zhou L."/>
            <person name="Ni X."/>
            <person name="Tian J."/>
            <person name="Zhou Y."/>
            <person name="Sheng Y."/>
            <person name="Liu T."/>
            <person name="Pan Y."/>
            <person name="Xia L."/>
            <person name="Li J."/>
            <person name="Zhao F."/>
            <person name="Cao W."/>
        </authorList>
    </citation>
    <scope>NUCLEOTIDE SEQUENCE</scope>
    <source>
        <strain evidence="4">Rmic-2018</strain>
        <tissue evidence="4">Larvae</tissue>
    </source>
</reference>
<feature type="region of interest" description="Disordered" evidence="1">
    <location>
        <begin position="677"/>
        <end position="727"/>
    </location>
</feature>
<feature type="compositionally biased region" description="Low complexity" evidence="1">
    <location>
        <begin position="694"/>
        <end position="705"/>
    </location>
</feature>
<dbReference type="InterPro" id="IPR042378">
    <property type="entry name" value="IDD"/>
</dbReference>
<feature type="compositionally biased region" description="Polar residues" evidence="1">
    <location>
        <begin position="347"/>
        <end position="362"/>
    </location>
</feature>